<dbReference type="InterPro" id="IPR004853">
    <property type="entry name" value="Sugar_P_trans_dom"/>
</dbReference>
<dbReference type="SUPFAM" id="SSF103481">
    <property type="entry name" value="Multidrug resistance efflux transporter EmrE"/>
    <property type="match status" value="1"/>
</dbReference>
<feature type="transmembrane region" description="Helical" evidence="5">
    <location>
        <begin position="168"/>
        <end position="185"/>
    </location>
</feature>
<feature type="transmembrane region" description="Helical" evidence="5">
    <location>
        <begin position="40"/>
        <end position="57"/>
    </location>
</feature>
<keyword evidence="2 5" id="KW-0812">Transmembrane</keyword>
<dbReference type="InterPro" id="IPR050186">
    <property type="entry name" value="TPT_transporter"/>
</dbReference>
<evidence type="ECO:0000256" key="3">
    <source>
        <dbReference type="ARBA" id="ARBA00022989"/>
    </source>
</evidence>
<dbReference type="EMBL" id="MCFC01000038">
    <property type="protein sequence ID" value="ORY27496.1"/>
    <property type="molecule type" value="Genomic_DNA"/>
</dbReference>
<protein>
    <recommendedName>
        <fullName evidence="6">Sugar phosphate transporter domain-containing protein</fullName>
    </recommendedName>
</protein>
<evidence type="ECO:0000256" key="4">
    <source>
        <dbReference type="ARBA" id="ARBA00023136"/>
    </source>
</evidence>
<organism evidence="7 8">
    <name type="scientific">Naematelia encephala</name>
    <dbReference type="NCBI Taxonomy" id="71784"/>
    <lineage>
        <taxon>Eukaryota</taxon>
        <taxon>Fungi</taxon>
        <taxon>Dikarya</taxon>
        <taxon>Basidiomycota</taxon>
        <taxon>Agaricomycotina</taxon>
        <taxon>Tremellomycetes</taxon>
        <taxon>Tremellales</taxon>
        <taxon>Naemateliaceae</taxon>
        <taxon>Naematelia</taxon>
    </lineage>
</organism>
<reference evidence="7 8" key="1">
    <citation type="submission" date="2016-07" db="EMBL/GenBank/DDBJ databases">
        <title>Pervasive Adenine N6-methylation of Active Genes in Fungi.</title>
        <authorList>
            <consortium name="DOE Joint Genome Institute"/>
            <person name="Mondo S.J."/>
            <person name="Dannebaum R.O."/>
            <person name="Kuo R.C."/>
            <person name="Labutti K."/>
            <person name="Haridas S."/>
            <person name="Kuo A."/>
            <person name="Salamov A."/>
            <person name="Ahrendt S.R."/>
            <person name="Lipzen A."/>
            <person name="Sullivan W."/>
            <person name="Andreopoulos W.B."/>
            <person name="Clum A."/>
            <person name="Lindquist E."/>
            <person name="Daum C."/>
            <person name="Ramamoorthy G.K."/>
            <person name="Gryganskyi A."/>
            <person name="Culley D."/>
            <person name="Magnuson J.K."/>
            <person name="James T.Y."/>
            <person name="O'Malley M.A."/>
            <person name="Stajich J.E."/>
            <person name="Spatafora J.W."/>
            <person name="Visel A."/>
            <person name="Grigoriev I.V."/>
        </authorList>
    </citation>
    <scope>NUCLEOTIDE SEQUENCE [LARGE SCALE GENOMIC DNA]</scope>
    <source>
        <strain evidence="7 8">68-887.2</strain>
    </source>
</reference>
<evidence type="ECO:0000256" key="1">
    <source>
        <dbReference type="ARBA" id="ARBA00004141"/>
    </source>
</evidence>
<evidence type="ECO:0000313" key="7">
    <source>
        <dbReference type="EMBL" id="ORY27496.1"/>
    </source>
</evidence>
<sequence>MVDDQAGHSRLAVLGTVAFYMVVAISMTLLNKAVLTSTPLPVFLLLCQSGVAVILLATENRLGPMKTPKFNIEVAKQLMPLCGVNVLGLTFNNYCLQYVDASFHQVARGLVLPCTILVSVVVLRQYPSALSLTAALTVTSGFFSGVLLDPSPSSSNPTSHSHASTLGPLFGVLSSLSSACHAVLIKRGLSTVQNSPIALSYYNNILSTAALVPLVILSGEAGGALRLLQGTERATFFWGAGITGFFGFLISFASFLSIKVTSPVTHMISSAARGVLQTILAVYIFHDVLSRGRIISIFLIISGSVLYVYAKEKEAKQAKPQKVPIDLRKLERGGDSEVLFDEKDEKF</sequence>
<dbReference type="AlphaFoldDB" id="A0A1Y2AYD6"/>
<keyword evidence="4 5" id="KW-0472">Membrane</keyword>
<comment type="subcellular location">
    <subcellularLocation>
        <location evidence="1">Membrane</location>
        <topology evidence="1">Multi-pass membrane protein</topology>
    </subcellularLocation>
</comment>
<feature type="transmembrane region" description="Helical" evidence="5">
    <location>
        <begin position="270"/>
        <end position="286"/>
    </location>
</feature>
<gene>
    <name evidence="7" type="ORF">BCR39DRAFT_538287</name>
</gene>
<feature type="transmembrane region" description="Helical" evidence="5">
    <location>
        <begin position="197"/>
        <end position="216"/>
    </location>
</feature>
<evidence type="ECO:0000256" key="5">
    <source>
        <dbReference type="SAM" id="Phobius"/>
    </source>
</evidence>
<dbReference type="Pfam" id="PF03151">
    <property type="entry name" value="TPT"/>
    <property type="match status" value="1"/>
</dbReference>
<feature type="transmembrane region" description="Helical" evidence="5">
    <location>
        <begin position="12"/>
        <end position="34"/>
    </location>
</feature>
<keyword evidence="8" id="KW-1185">Reference proteome</keyword>
<dbReference type="GO" id="GO:0016020">
    <property type="term" value="C:membrane"/>
    <property type="evidence" value="ECO:0007669"/>
    <property type="project" value="UniProtKB-SubCell"/>
</dbReference>
<evidence type="ECO:0000259" key="6">
    <source>
        <dbReference type="Pfam" id="PF03151"/>
    </source>
</evidence>
<dbReference type="InterPro" id="IPR037185">
    <property type="entry name" value="EmrE-like"/>
</dbReference>
<evidence type="ECO:0000256" key="2">
    <source>
        <dbReference type="ARBA" id="ARBA00022692"/>
    </source>
</evidence>
<dbReference type="Proteomes" id="UP000193986">
    <property type="component" value="Unassembled WGS sequence"/>
</dbReference>
<evidence type="ECO:0000313" key="8">
    <source>
        <dbReference type="Proteomes" id="UP000193986"/>
    </source>
</evidence>
<name>A0A1Y2AYD6_9TREE</name>
<feature type="domain" description="Sugar phosphate transporter" evidence="6">
    <location>
        <begin position="17"/>
        <end position="307"/>
    </location>
</feature>
<feature type="transmembrane region" description="Helical" evidence="5">
    <location>
        <begin position="236"/>
        <end position="258"/>
    </location>
</feature>
<comment type="caution">
    <text evidence="7">The sequence shown here is derived from an EMBL/GenBank/DDBJ whole genome shotgun (WGS) entry which is preliminary data.</text>
</comment>
<keyword evidence="3 5" id="KW-1133">Transmembrane helix</keyword>
<dbReference type="InParanoid" id="A0A1Y2AYD6"/>
<dbReference type="OrthoDB" id="5547497at2759"/>
<feature type="transmembrane region" description="Helical" evidence="5">
    <location>
        <begin position="292"/>
        <end position="310"/>
    </location>
</feature>
<proteinExistence type="predicted"/>
<accession>A0A1Y2AYD6</accession>
<dbReference type="FunCoup" id="A0A1Y2AYD6">
    <property type="interactions" value="84"/>
</dbReference>
<dbReference type="PANTHER" id="PTHR11132">
    <property type="entry name" value="SOLUTE CARRIER FAMILY 35"/>
    <property type="match status" value="1"/>
</dbReference>
<feature type="transmembrane region" description="Helical" evidence="5">
    <location>
        <begin position="130"/>
        <end position="148"/>
    </location>
</feature>